<evidence type="ECO:0000313" key="3">
    <source>
        <dbReference type="Proteomes" id="UP000077069"/>
    </source>
</evidence>
<name>A0A177C6V3_9PLEO</name>
<feature type="compositionally biased region" description="Basic and acidic residues" evidence="1">
    <location>
        <begin position="225"/>
        <end position="238"/>
    </location>
</feature>
<dbReference type="InParanoid" id="A0A177C6V3"/>
<feature type="compositionally biased region" description="Basic and acidic residues" evidence="1">
    <location>
        <begin position="90"/>
        <end position="107"/>
    </location>
</feature>
<reference evidence="2 3" key="1">
    <citation type="submission" date="2016-05" db="EMBL/GenBank/DDBJ databases">
        <title>Comparative analysis of secretome profiles of manganese(II)-oxidizing ascomycete fungi.</title>
        <authorList>
            <consortium name="DOE Joint Genome Institute"/>
            <person name="Zeiner C.A."/>
            <person name="Purvine S.O."/>
            <person name="Zink E.M."/>
            <person name="Wu S."/>
            <person name="Pasa-Tolic L."/>
            <person name="Chaput D.L."/>
            <person name="Haridas S."/>
            <person name="Grigoriev I.V."/>
            <person name="Santelli C.M."/>
            <person name="Hansel C.M."/>
        </authorList>
    </citation>
    <scope>NUCLEOTIDE SEQUENCE [LARGE SCALE GENOMIC DNA]</scope>
    <source>
        <strain evidence="2 3">AP3s5-JAC2a</strain>
    </source>
</reference>
<keyword evidence="3" id="KW-1185">Reference proteome</keyword>
<sequence length="331" mass="37795">MTTTEFTVSCKRSQDCSRLSRCPVVERTMIPELPRLQPQLQTRNKTLLFTRRNSKTRADAEEKEADPSRQKQRGVKSRGQVEYDEANDAWQKEKTVGLRAQVEDNKTPRKIGPRPLPRKRREPKRAPRPKPLPVLLSLSGIDACPRKGERTRHVPRLADGMAYHEHANTKNTYKVMSTAKAIALVESDENAAPPMATTALQKTLAKTTEKKNISPSRGTHSPGLEPRRRELEKQARRELQTPADIEIEEQITKRTAKMADRLTALTRSNQELWLESQAVLDEFLGYAAYVGDEEDVSDARAKFVRVRKRNIRGETYDWPVAKRVREDGVHD</sequence>
<dbReference type="Proteomes" id="UP000077069">
    <property type="component" value="Unassembled WGS sequence"/>
</dbReference>
<feature type="region of interest" description="Disordered" evidence="1">
    <location>
        <begin position="49"/>
        <end position="134"/>
    </location>
</feature>
<dbReference type="AlphaFoldDB" id="A0A177C6V3"/>
<gene>
    <name evidence="2" type="ORF">CC84DRAFT_1178150</name>
</gene>
<dbReference type="GeneID" id="28763807"/>
<accession>A0A177C6V3</accession>
<evidence type="ECO:0000313" key="2">
    <source>
        <dbReference type="EMBL" id="OAG02508.1"/>
    </source>
</evidence>
<organism evidence="2 3">
    <name type="scientific">Paraphaeosphaeria sporulosa</name>
    <dbReference type="NCBI Taxonomy" id="1460663"/>
    <lineage>
        <taxon>Eukaryota</taxon>
        <taxon>Fungi</taxon>
        <taxon>Dikarya</taxon>
        <taxon>Ascomycota</taxon>
        <taxon>Pezizomycotina</taxon>
        <taxon>Dothideomycetes</taxon>
        <taxon>Pleosporomycetidae</taxon>
        <taxon>Pleosporales</taxon>
        <taxon>Massarineae</taxon>
        <taxon>Didymosphaeriaceae</taxon>
        <taxon>Paraphaeosphaeria</taxon>
    </lineage>
</organism>
<proteinExistence type="predicted"/>
<evidence type="ECO:0000256" key="1">
    <source>
        <dbReference type="SAM" id="MobiDB-lite"/>
    </source>
</evidence>
<feature type="compositionally biased region" description="Basic residues" evidence="1">
    <location>
        <begin position="108"/>
        <end position="128"/>
    </location>
</feature>
<dbReference type="EMBL" id="KV441555">
    <property type="protein sequence ID" value="OAG02508.1"/>
    <property type="molecule type" value="Genomic_DNA"/>
</dbReference>
<feature type="compositionally biased region" description="Basic and acidic residues" evidence="1">
    <location>
        <begin position="56"/>
        <end position="69"/>
    </location>
</feature>
<dbReference type="RefSeq" id="XP_018032873.1">
    <property type="nucleotide sequence ID" value="XM_018180321.1"/>
</dbReference>
<protein>
    <submittedName>
        <fullName evidence="2">Uncharacterized protein</fullName>
    </submittedName>
</protein>
<feature type="region of interest" description="Disordered" evidence="1">
    <location>
        <begin position="204"/>
        <end position="238"/>
    </location>
</feature>
<dbReference type="OrthoDB" id="10479389at2759"/>